<name>A0A699WEA3_TANCI</name>
<dbReference type="AlphaFoldDB" id="A0A699WEA3"/>
<feature type="non-terminal residue" evidence="1">
    <location>
        <position position="1"/>
    </location>
</feature>
<reference evidence="1" key="1">
    <citation type="journal article" date="2019" name="Sci. Rep.">
        <title>Draft genome of Tanacetum cinerariifolium, the natural source of mosquito coil.</title>
        <authorList>
            <person name="Yamashiro T."/>
            <person name="Shiraishi A."/>
            <person name="Satake H."/>
            <person name="Nakayama K."/>
        </authorList>
    </citation>
    <scope>NUCLEOTIDE SEQUENCE</scope>
</reference>
<accession>A0A699WEA3</accession>
<organism evidence="1">
    <name type="scientific">Tanacetum cinerariifolium</name>
    <name type="common">Dalmatian daisy</name>
    <name type="synonym">Chrysanthemum cinerariifolium</name>
    <dbReference type="NCBI Taxonomy" id="118510"/>
    <lineage>
        <taxon>Eukaryota</taxon>
        <taxon>Viridiplantae</taxon>
        <taxon>Streptophyta</taxon>
        <taxon>Embryophyta</taxon>
        <taxon>Tracheophyta</taxon>
        <taxon>Spermatophyta</taxon>
        <taxon>Magnoliopsida</taxon>
        <taxon>eudicotyledons</taxon>
        <taxon>Gunneridae</taxon>
        <taxon>Pentapetalae</taxon>
        <taxon>asterids</taxon>
        <taxon>campanulids</taxon>
        <taxon>Asterales</taxon>
        <taxon>Asteraceae</taxon>
        <taxon>Asteroideae</taxon>
        <taxon>Anthemideae</taxon>
        <taxon>Anthemidinae</taxon>
        <taxon>Tanacetum</taxon>
    </lineage>
</organism>
<gene>
    <name evidence="1" type="ORF">Tci_916115</name>
</gene>
<dbReference type="EMBL" id="BKCJ011614834">
    <property type="protein sequence ID" value="GFD44146.1"/>
    <property type="molecule type" value="Genomic_DNA"/>
</dbReference>
<proteinExistence type="predicted"/>
<sequence length="20" mass="2334">RELVTHHEQLVDVVIENDST</sequence>
<comment type="caution">
    <text evidence="1">The sequence shown here is derived from an EMBL/GenBank/DDBJ whole genome shotgun (WGS) entry which is preliminary data.</text>
</comment>
<evidence type="ECO:0000313" key="1">
    <source>
        <dbReference type="EMBL" id="GFD44146.1"/>
    </source>
</evidence>
<protein>
    <submittedName>
        <fullName evidence="1">Uncharacterized protein</fullName>
    </submittedName>
</protein>